<dbReference type="OrthoDB" id="2352729at2"/>
<protein>
    <submittedName>
        <fullName evidence="2">Uncharacterized protein</fullName>
    </submittedName>
</protein>
<proteinExistence type="predicted"/>
<feature type="transmembrane region" description="Helical" evidence="1">
    <location>
        <begin position="16"/>
        <end position="37"/>
    </location>
</feature>
<dbReference type="RefSeq" id="WP_029333710.1">
    <property type="nucleotide sequence ID" value="NZ_UGGP01000001.1"/>
</dbReference>
<keyword evidence="1" id="KW-1133">Transmembrane helix</keyword>
<feature type="transmembrane region" description="Helical" evidence="1">
    <location>
        <begin position="83"/>
        <end position="103"/>
    </location>
</feature>
<organism evidence="2 3">
    <name type="scientific">Exiguobacterium aurantiacum</name>
    <dbReference type="NCBI Taxonomy" id="33987"/>
    <lineage>
        <taxon>Bacteria</taxon>
        <taxon>Bacillati</taxon>
        <taxon>Bacillota</taxon>
        <taxon>Bacilli</taxon>
        <taxon>Bacillales</taxon>
        <taxon>Bacillales Family XII. Incertae Sedis</taxon>
        <taxon>Exiguobacterium</taxon>
    </lineage>
</organism>
<dbReference type="STRING" id="1397694.GCA_000702585_00083"/>
<keyword evidence="1" id="KW-0812">Transmembrane</keyword>
<sequence length="162" mass="18784">MTREERVEQLYSRNRTGIVMLIATFLSGLAGGLWFFSGGAYEQIAAFVFFFIVALPLGFVAWRKTRTLLTFNEDKRYRRWIRFKGLLNIVLLFGMMGILSLFASGFVPLSLFTSTVVSLSIGYLFIEMVVDRRLIQIDDEHVADSLLGLTKRERMKRHWEEE</sequence>
<reference evidence="2 3" key="1">
    <citation type="submission" date="2018-06" db="EMBL/GenBank/DDBJ databases">
        <authorList>
            <consortium name="Pathogen Informatics"/>
            <person name="Doyle S."/>
        </authorList>
    </citation>
    <scope>NUCLEOTIDE SEQUENCE [LARGE SCALE GENOMIC DNA]</scope>
    <source>
        <strain evidence="2 3">NCTC13163</strain>
    </source>
</reference>
<feature type="transmembrane region" description="Helical" evidence="1">
    <location>
        <begin position="109"/>
        <end position="126"/>
    </location>
</feature>
<name>A0A377FWP7_9BACL</name>
<keyword evidence="1" id="KW-0472">Membrane</keyword>
<gene>
    <name evidence="2" type="ORF">NCTC13163_02658</name>
</gene>
<dbReference type="AlphaFoldDB" id="A0A377FWP7"/>
<dbReference type="Proteomes" id="UP000254060">
    <property type="component" value="Unassembled WGS sequence"/>
</dbReference>
<feature type="transmembrane region" description="Helical" evidence="1">
    <location>
        <begin position="43"/>
        <end position="62"/>
    </location>
</feature>
<evidence type="ECO:0000313" key="3">
    <source>
        <dbReference type="Proteomes" id="UP000254060"/>
    </source>
</evidence>
<evidence type="ECO:0000313" key="2">
    <source>
        <dbReference type="EMBL" id="STO09241.1"/>
    </source>
</evidence>
<dbReference type="EMBL" id="UGGP01000001">
    <property type="protein sequence ID" value="STO09241.1"/>
    <property type="molecule type" value="Genomic_DNA"/>
</dbReference>
<accession>A0A377FWP7</accession>
<evidence type="ECO:0000256" key="1">
    <source>
        <dbReference type="SAM" id="Phobius"/>
    </source>
</evidence>